<reference evidence="2" key="1">
    <citation type="journal article" date="2024" name="IScience">
        <title>Strigolactones Initiate the Formation of Haustorium-like Structures in Castilleja.</title>
        <authorList>
            <person name="Buerger M."/>
            <person name="Peterson D."/>
            <person name="Chory J."/>
        </authorList>
    </citation>
    <scope>NUCLEOTIDE SEQUENCE [LARGE SCALE GENOMIC DNA]</scope>
</reference>
<dbReference type="Proteomes" id="UP001632038">
    <property type="component" value="Unassembled WGS sequence"/>
</dbReference>
<evidence type="ECO:0008006" key="3">
    <source>
        <dbReference type="Google" id="ProtNLM"/>
    </source>
</evidence>
<dbReference type="PANTHER" id="PTHR48449">
    <property type="entry name" value="DUF1985 DOMAIN-CONTAINING PROTEIN"/>
    <property type="match status" value="1"/>
</dbReference>
<keyword evidence="2" id="KW-1185">Reference proteome</keyword>
<evidence type="ECO:0000313" key="1">
    <source>
        <dbReference type="EMBL" id="KAL3617388.1"/>
    </source>
</evidence>
<gene>
    <name evidence="1" type="ORF">CASFOL_038801</name>
</gene>
<accession>A0ABD3BJJ3</accession>
<dbReference type="PANTHER" id="PTHR48449:SF1">
    <property type="entry name" value="DUF1985 DOMAIN-CONTAINING PROTEIN"/>
    <property type="match status" value="1"/>
</dbReference>
<dbReference type="EMBL" id="JAVIJP010000082">
    <property type="protein sequence ID" value="KAL3617388.1"/>
    <property type="molecule type" value="Genomic_DNA"/>
</dbReference>
<organism evidence="1 2">
    <name type="scientific">Castilleja foliolosa</name>
    <dbReference type="NCBI Taxonomy" id="1961234"/>
    <lineage>
        <taxon>Eukaryota</taxon>
        <taxon>Viridiplantae</taxon>
        <taxon>Streptophyta</taxon>
        <taxon>Embryophyta</taxon>
        <taxon>Tracheophyta</taxon>
        <taxon>Spermatophyta</taxon>
        <taxon>Magnoliopsida</taxon>
        <taxon>eudicotyledons</taxon>
        <taxon>Gunneridae</taxon>
        <taxon>Pentapetalae</taxon>
        <taxon>asterids</taxon>
        <taxon>lamiids</taxon>
        <taxon>Lamiales</taxon>
        <taxon>Orobanchaceae</taxon>
        <taxon>Pedicularideae</taxon>
        <taxon>Castillejinae</taxon>
        <taxon>Castilleja</taxon>
    </lineage>
</organism>
<dbReference type="AlphaFoldDB" id="A0ABD3BJJ3"/>
<evidence type="ECO:0000313" key="2">
    <source>
        <dbReference type="Proteomes" id="UP001632038"/>
    </source>
</evidence>
<name>A0ABD3BJJ3_9LAMI</name>
<sequence length="292" mass="33809">MASTDNNNMLIEYNPSQVGVTDAANPTNAANLTIATDSNPANLADSSTTISDNHNVDSTTGWEWRYPEIRFPEFKKTSILLDVRTEFIEEFHNKLGSNELALFRESCFGAYLDYPKKQIPGTAMHLMLSQQVIREGADEDELWFLVGDKFVRFSKYEKFIDPENEFGKKGAEYEFVFQWFKKAPKNKKTRASLLKIAKVLFVHGFFYAIDKRQRIANWLWELVEREDEWETFPWGAYSFQILMFRMKNAVVKPQDNYHIFGFSHAFMHFIAEAVPGLADIITSKTKHKCVQP</sequence>
<proteinExistence type="predicted"/>
<comment type="caution">
    <text evidence="1">The sequence shown here is derived from an EMBL/GenBank/DDBJ whole genome shotgun (WGS) entry which is preliminary data.</text>
</comment>
<protein>
    <recommendedName>
        <fullName evidence="3">DUF1985 domain-containing protein</fullName>
    </recommendedName>
</protein>